<dbReference type="InterPro" id="IPR007630">
    <property type="entry name" value="RNA_pol_sigma70_r4"/>
</dbReference>
<keyword evidence="3" id="KW-1185">Reference proteome</keyword>
<dbReference type="Proteomes" id="UP000298460">
    <property type="component" value="Unassembled WGS sequence"/>
</dbReference>
<dbReference type="GO" id="GO:0006352">
    <property type="term" value="P:DNA-templated transcription initiation"/>
    <property type="evidence" value="ECO:0007669"/>
    <property type="project" value="InterPro"/>
</dbReference>
<dbReference type="RefSeq" id="WP_135550861.1">
    <property type="nucleotide sequence ID" value="NZ_SPQQ01000010.1"/>
</dbReference>
<sequence>MTKQELKEYYWIRRNITKSEQRLIELETAATKITAQLKNKHDAIMGQGNTSDKVGNTVADMELVRDEMTEQIKRSYAVLAKLEKAIEELPAREGYLIRSRYIELLSWEQIAVDMNYSWKQIHRIHAEALHQLQ</sequence>
<evidence type="ECO:0000259" key="1">
    <source>
        <dbReference type="Pfam" id="PF04545"/>
    </source>
</evidence>
<dbReference type="SUPFAM" id="SSF88659">
    <property type="entry name" value="Sigma3 and sigma4 domains of RNA polymerase sigma factors"/>
    <property type="match status" value="1"/>
</dbReference>
<comment type="caution">
    <text evidence="2">The sequence shown here is derived from an EMBL/GenBank/DDBJ whole genome shotgun (WGS) entry which is preliminary data.</text>
</comment>
<proteinExistence type="predicted"/>
<name>A0A4Z0QYM9_9FIRM</name>
<protein>
    <recommendedName>
        <fullName evidence="1">RNA polymerase sigma-70 region 4 domain-containing protein</fullName>
    </recommendedName>
</protein>
<evidence type="ECO:0000313" key="3">
    <source>
        <dbReference type="Proteomes" id="UP000298460"/>
    </source>
</evidence>
<accession>A0A4Z0QYM9</accession>
<dbReference type="AlphaFoldDB" id="A0A4Z0QYM9"/>
<dbReference type="InterPro" id="IPR013324">
    <property type="entry name" value="RNA_pol_sigma_r3/r4-like"/>
</dbReference>
<evidence type="ECO:0000313" key="2">
    <source>
        <dbReference type="EMBL" id="TGE35892.1"/>
    </source>
</evidence>
<dbReference type="Gene3D" id="1.20.140.160">
    <property type="match status" value="1"/>
</dbReference>
<dbReference type="Pfam" id="PF04545">
    <property type="entry name" value="Sigma70_r4"/>
    <property type="match status" value="1"/>
</dbReference>
<dbReference type="OrthoDB" id="3242975at2"/>
<dbReference type="EMBL" id="SPQQ01000010">
    <property type="protein sequence ID" value="TGE35892.1"/>
    <property type="molecule type" value="Genomic_DNA"/>
</dbReference>
<organism evidence="2 3">
    <name type="scientific">Desulfosporosinus fructosivorans</name>
    <dbReference type="NCBI Taxonomy" id="2018669"/>
    <lineage>
        <taxon>Bacteria</taxon>
        <taxon>Bacillati</taxon>
        <taxon>Bacillota</taxon>
        <taxon>Clostridia</taxon>
        <taxon>Eubacteriales</taxon>
        <taxon>Desulfitobacteriaceae</taxon>
        <taxon>Desulfosporosinus</taxon>
    </lineage>
</organism>
<reference evidence="2 3" key="1">
    <citation type="submission" date="2019-03" db="EMBL/GenBank/DDBJ databases">
        <title>Draft Genome Sequence of Desulfosporosinus fructosivorans Strain 63.6F, Isolated from Marine Sediment in the Baltic Sea.</title>
        <authorList>
            <person name="Hausmann B."/>
            <person name="Vandieken V."/>
            <person name="Pjevac P."/>
            <person name="Schreck K."/>
            <person name="Herbold C.W."/>
            <person name="Loy A."/>
        </authorList>
    </citation>
    <scope>NUCLEOTIDE SEQUENCE [LARGE SCALE GENOMIC DNA]</scope>
    <source>
        <strain evidence="2 3">63.6F</strain>
    </source>
</reference>
<gene>
    <name evidence="2" type="ORF">E4K67_22510</name>
</gene>
<dbReference type="GO" id="GO:0003700">
    <property type="term" value="F:DNA-binding transcription factor activity"/>
    <property type="evidence" value="ECO:0007669"/>
    <property type="project" value="InterPro"/>
</dbReference>
<feature type="domain" description="RNA polymerase sigma-70 region 4" evidence="1">
    <location>
        <begin position="85"/>
        <end position="133"/>
    </location>
</feature>